<dbReference type="EMBL" id="WIXE01023318">
    <property type="protein sequence ID" value="KAK5966615.1"/>
    <property type="molecule type" value="Genomic_DNA"/>
</dbReference>
<keyword evidence="2" id="KW-1015">Disulfide bond</keyword>
<dbReference type="PROSITE" id="PS00615">
    <property type="entry name" value="C_TYPE_LECTIN_1"/>
    <property type="match status" value="1"/>
</dbReference>
<dbReference type="PROSITE" id="PS50228">
    <property type="entry name" value="SUEL_LECTIN"/>
    <property type="match status" value="1"/>
</dbReference>
<dbReference type="Gene3D" id="3.10.100.10">
    <property type="entry name" value="Mannose-Binding Protein A, subunit A"/>
    <property type="match status" value="2"/>
</dbReference>
<evidence type="ECO:0000313" key="8">
    <source>
        <dbReference type="EMBL" id="KAK5966615.1"/>
    </source>
</evidence>
<protein>
    <submittedName>
        <fullName evidence="8">Lectin C-type domain protein</fullName>
    </submittedName>
</protein>
<feature type="signal peptide" evidence="4">
    <location>
        <begin position="1"/>
        <end position="18"/>
    </location>
</feature>
<evidence type="ECO:0000256" key="1">
    <source>
        <dbReference type="ARBA" id="ARBA00022734"/>
    </source>
</evidence>
<accession>A0AAN8ETM0</accession>
<evidence type="ECO:0000313" key="9">
    <source>
        <dbReference type="Proteomes" id="UP001331761"/>
    </source>
</evidence>
<keyword evidence="1" id="KW-0430">Lectin</keyword>
<dbReference type="Pfam" id="PF00059">
    <property type="entry name" value="Lectin_C"/>
    <property type="match status" value="1"/>
</dbReference>
<dbReference type="InterPro" id="IPR001304">
    <property type="entry name" value="C-type_lectin-like"/>
</dbReference>
<dbReference type="SMART" id="SM00034">
    <property type="entry name" value="CLECT"/>
    <property type="match status" value="1"/>
</dbReference>
<dbReference type="InterPro" id="IPR016187">
    <property type="entry name" value="CTDL_fold"/>
</dbReference>
<keyword evidence="3" id="KW-0245">EGF-like domain</keyword>
<dbReference type="PANTHER" id="PTHR22799:SF6">
    <property type="entry name" value="C-TYPE LECTIN DOMAIN FAMILY 4 MEMBER M-LIKE"/>
    <property type="match status" value="1"/>
</dbReference>
<dbReference type="Gene3D" id="2.60.120.740">
    <property type="match status" value="1"/>
</dbReference>
<evidence type="ECO:0000256" key="4">
    <source>
        <dbReference type="SAM" id="SignalP"/>
    </source>
</evidence>
<dbReference type="Proteomes" id="UP001331761">
    <property type="component" value="Unassembled WGS sequence"/>
</dbReference>
<dbReference type="Pfam" id="PF02140">
    <property type="entry name" value="SUEL_Lectin"/>
    <property type="match status" value="1"/>
</dbReference>
<feature type="domain" description="EGF-like" evidence="5">
    <location>
        <begin position="20"/>
        <end position="60"/>
    </location>
</feature>
<dbReference type="InterPro" id="IPR043159">
    <property type="entry name" value="Lectin_gal-bd_sf"/>
</dbReference>
<evidence type="ECO:0000259" key="7">
    <source>
        <dbReference type="PROSITE" id="PS50228"/>
    </source>
</evidence>
<dbReference type="PANTHER" id="PTHR22799">
    <property type="entry name" value="TETRANECTIN-RELATED"/>
    <property type="match status" value="1"/>
</dbReference>
<dbReference type="InterPro" id="IPR051663">
    <property type="entry name" value="CLec_Tetranectin-domain"/>
</dbReference>
<comment type="caution">
    <text evidence="3">Lacks conserved residue(s) required for the propagation of feature annotation.</text>
</comment>
<dbReference type="InterPro" id="IPR018378">
    <property type="entry name" value="C-type_lectin_CS"/>
</dbReference>
<evidence type="ECO:0000259" key="5">
    <source>
        <dbReference type="PROSITE" id="PS50026"/>
    </source>
</evidence>
<dbReference type="AlphaFoldDB" id="A0AAN8ETM0"/>
<feature type="chain" id="PRO_5042928580" evidence="4">
    <location>
        <begin position="19"/>
        <end position="410"/>
    </location>
</feature>
<proteinExistence type="predicted"/>
<feature type="domain" description="C-type lectin" evidence="6">
    <location>
        <begin position="55"/>
        <end position="186"/>
    </location>
</feature>
<dbReference type="PROSITE" id="PS00022">
    <property type="entry name" value="EGF_1"/>
    <property type="match status" value="1"/>
</dbReference>
<dbReference type="PROSITE" id="PS50041">
    <property type="entry name" value="C_TYPE_LECTIN_2"/>
    <property type="match status" value="2"/>
</dbReference>
<dbReference type="InterPro" id="IPR016186">
    <property type="entry name" value="C-type_lectin-like/link_sf"/>
</dbReference>
<dbReference type="CDD" id="cd22840">
    <property type="entry name" value="Gal_Rha_Lectin_LAT2"/>
    <property type="match status" value="1"/>
</dbReference>
<feature type="domain" description="SUEL-type lectin" evidence="7">
    <location>
        <begin position="227"/>
        <end position="303"/>
    </location>
</feature>
<reference evidence="8 9" key="1">
    <citation type="submission" date="2019-10" db="EMBL/GenBank/DDBJ databases">
        <title>Assembly and Annotation for the nematode Trichostrongylus colubriformis.</title>
        <authorList>
            <person name="Martin J."/>
        </authorList>
    </citation>
    <scope>NUCLEOTIDE SEQUENCE [LARGE SCALE GENOMIC DNA]</scope>
    <source>
        <strain evidence="8">G859</strain>
        <tissue evidence="8">Whole worm</tissue>
    </source>
</reference>
<organism evidence="8 9">
    <name type="scientific">Trichostrongylus colubriformis</name>
    <name type="common">Black scour worm</name>
    <dbReference type="NCBI Taxonomy" id="6319"/>
    <lineage>
        <taxon>Eukaryota</taxon>
        <taxon>Metazoa</taxon>
        <taxon>Ecdysozoa</taxon>
        <taxon>Nematoda</taxon>
        <taxon>Chromadorea</taxon>
        <taxon>Rhabditida</taxon>
        <taxon>Rhabditina</taxon>
        <taxon>Rhabditomorpha</taxon>
        <taxon>Strongyloidea</taxon>
        <taxon>Trichostrongylidae</taxon>
        <taxon>Trichostrongylus</taxon>
    </lineage>
</organism>
<evidence type="ECO:0000256" key="2">
    <source>
        <dbReference type="ARBA" id="ARBA00023157"/>
    </source>
</evidence>
<dbReference type="GO" id="GO:0030246">
    <property type="term" value="F:carbohydrate binding"/>
    <property type="evidence" value="ECO:0007669"/>
    <property type="project" value="UniProtKB-KW"/>
</dbReference>
<feature type="domain" description="C-type lectin" evidence="6">
    <location>
        <begin position="331"/>
        <end position="410"/>
    </location>
</feature>
<keyword evidence="9" id="KW-1185">Reference proteome</keyword>
<evidence type="ECO:0000256" key="3">
    <source>
        <dbReference type="PROSITE-ProRule" id="PRU00076"/>
    </source>
</evidence>
<comment type="caution">
    <text evidence="8">The sequence shown here is derived from an EMBL/GenBank/DDBJ whole genome shotgun (WGS) entry which is preliminary data.</text>
</comment>
<evidence type="ECO:0000259" key="6">
    <source>
        <dbReference type="PROSITE" id="PS50041"/>
    </source>
</evidence>
<dbReference type="PROSITE" id="PS50026">
    <property type="entry name" value="EGF_3"/>
    <property type="match status" value="1"/>
</dbReference>
<name>A0AAN8ETM0_TRICO</name>
<keyword evidence="4" id="KW-0732">Signal</keyword>
<dbReference type="SUPFAM" id="SSF56436">
    <property type="entry name" value="C-type lectin-like"/>
    <property type="match status" value="2"/>
</dbReference>
<dbReference type="InterPro" id="IPR000742">
    <property type="entry name" value="EGF"/>
</dbReference>
<dbReference type="InterPro" id="IPR000922">
    <property type="entry name" value="Lectin_gal-bd_dom"/>
</dbReference>
<dbReference type="CDD" id="cd00037">
    <property type="entry name" value="CLECT"/>
    <property type="match status" value="2"/>
</dbReference>
<gene>
    <name evidence="8" type="ORF">GCK32_011121</name>
</gene>
<sequence length="410" mass="45486">MWALIYLLLFTLAHGSQGSGIDECRSGGFCENGGTCVLSSELSAGKVCNSDEVYHMGYCYSFNARPMKWSDAARYCNDQDKVLALTESDDDQTFYAGYINGVLSSVPPQRPQVTGVWTSVRSVPNGSVPAWVSFPGSYVLSKQYWQYGEPNIYPNYDDVCVSLQQESMYRNWMSESCNTLNYAVCKRKAIDKAASQYRLAQCLCQPDFGGVRCEKQRTGISPAQNVSCANSPFEFGCMNGGSIQVEYASYGAFEGYVCSGNMPSLSQTCSNPNSLKTISNRCAGLSFCIIQNLKEMFPETECPVADELFLQYRFSCSEALHTKCASGFFYMAGRCLAINTKRKPLSFDAAKEDCRRQGGYLVENIDDSMDMELSRQVIRKSKDEDAFWIDLQVNASGQPAWGDGSAVVYR</sequence>